<evidence type="ECO:0000313" key="2">
    <source>
        <dbReference type="EMBL" id="KAG5955557.1"/>
    </source>
</evidence>
<comment type="caution">
    <text evidence="3">The sequence shown here is derived from an EMBL/GenBank/DDBJ whole genome shotgun (WGS) entry which is preliminary data.</text>
</comment>
<organism evidence="3 5">
    <name type="scientific">Claviceps arundinis</name>
    <dbReference type="NCBI Taxonomy" id="1623583"/>
    <lineage>
        <taxon>Eukaryota</taxon>
        <taxon>Fungi</taxon>
        <taxon>Dikarya</taxon>
        <taxon>Ascomycota</taxon>
        <taxon>Pezizomycotina</taxon>
        <taxon>Sordariomycetes</taxon>
        <taxon>Hypocreomycetidae</taxon>
        <taxon>Hypocreales</taxon>
        <taxon>Clavicipitaceae</taxon>
        <taxon>Claviceps</taxon>
    </lineage>
</organism>
<evidence type="ECO:0000313" key="5">
    <source>
        <dbReference type="Proteomes" id="UP000784919"/>
    </source>
</evidence>
<dbReference type="Proteomes" id="UP000742024">
    <property type="component" value="Unassembled WGS sequence"/>
</dbReference>
<keyword evidence="1" id="KW-0732">Signal</keyword>
<dbReference type="EMBL" id="SRPR01000251">
    <property type="protein sequence ID" value="KAG5955557.1"/>
    <property type="molecule type" value="Genomic_DNA"/>
</dbReference>
<evidence type="ECO:0000313" key="3">
    <source>
        <dbReference type="EMBL" id="KAG5969783.1"/>
    </source>
</evidence>
<keyword evidence="4" id="KW-1185">Reference proteome</keyword>
<dbReference type="Proteomes" id="UP000784919">
    <property type="component" value="Unassembled WGS sequence"/>
</dbReference>
<dbReference type="AlphaFoldDB" id="A0A9P7MSY3"/>
<feature type="chain" id="PRO_5040363687" evidence="1">
    <location>
        <begin position="19"/>
        <end position="121"/>
    </location>
</feature>
<protein>
    <submittedName>
        <fullName evidence="3">Uncharacterized protein</fullName>
    </submittedName>
</protein>
<accession>A0A9P7MSY3</accession>
<proteinExistence type="predicted"/>
<gene>
    <name evidence="3" type="ORF">E4U56_008075</name>
    <name evidence="2" type="ORF">E4U57_003360</name>
</gene>
<dbReference type="OrthoDB" id="4950518at2759"/>
<name>A0A9P7MSY3_9HYPO</name>
<evidence type="ECO:0000256" key="1">
    <source>
        <dbReference type="SAM" id="SignalP"/>
    </source>
</evidence>
<reference evidence="3 4" key="1">
    <citation type="journal article" date="2020" name="bioRxiv">
        <title>Whole genome comparisons of ergot fungi reveals the divergence and evolution of species within the genus Claviceps are the result of varying mechanisms driving genome evolution and host range expansion.</title>
        <authorList>
            <person name="Wyka S.A."/>
            <person name="Mondo S.J."/>
            <person name="Liu M."/>
            <person name="Dettman J."/>
            <person name="Nalam V."/>
            <person name="Broders K.D."/>
        </authorList>
    </citation>
    <scope>NUCLEOTIDE SEQUENCE</scope>
    <source>
        <strain evidence="3">CCC 1102</strain>
        <strain evidence="2 4">LM583</strain>
    </source>
</reference>
<feature type="signal peptide" evidence="1">
    <location>
        <begin position="1"/>
        <end position="18"/>
    </location>
</feature>
<dbReference type="EMBL" id="SRPS01000088">
    <property type="protein sequence ID" value="KAG5969783.1"/>
    <property type="molecule type" value="Genomic_DNA"/>
</dbReference>
<sequence>MKLFSALPLALFAGNALAECAEGTFNGSTDFSRMKKAGPCTLKSQGVYYCGASGTTIVHKQSQLMFRAGNVDSTVVVNCAQTPDGAFNYYYLYHCSARDSARFKEPFCKGAISSIESIIEF</sequence>
<evidence type="ECO:0000313" key="4">
    <source>
        <dbReference type="Proteomes" id="UP000742024"/>
    </source>
</evidence>